<dbReference type="Gene3D" id="3.40.50.2020">
    <property type="match status" value="1"/>
</dbReference>
<reference evidence="4 5" key="1">
    <citation type="submission" date="2019-09" db="EMBL/GenBank/DDBJ databases">
        <title>FDA dAtabase for Regulatory Grade micrObial Sequences (FDA-ARGOS): Supporting development and validation of Infectious Disease Dx tests.</title>
        <authorList>
            <person name="Sciortino C."/>
            <person name="Tallon L."/>
            <person name="Sadzewicz L."/>
            <person name="Vavikolanu K."/>
            <person name="Mehta A."/>
            <person name="Aluvathingal J."/>
            <person name="Nadendla S."/>
            <person name="Nandy P."/>
            <person name="Geyer C."/>
            <person name="Yan Y."/>
            <person name="Sichtig H."/>
        </authorList>
    </citation>
    <scope>NUCLEOTIDE SEQUENCE [LARGE SCALE GENOMIC DNA]</scope>
    <source>
        <strain evidence="4 5">FDAARGOS_664</strain>
    </source>
</reference>
<comment type="similarity">
    <text evidence="1">Belongs to the ComF/GntX family.</text>
</comment>
<dbReference type="OrthoDB" id="9793412at2"/>
<protein>
    <submittedName>
        <fullName evidence="4">ComF family protein</fullName>
    </submittedName>
</protein>
<name>A0A5P2H6D9_9BURK</name>
<dbReference type="Pfam" id="PF18912">
    <property type="entry name" value="DZR_2"/>
    <property type="match status" value="1"/>
</dbReference>
<dbReference type="PANTHER" id="PTHR47505">
    <property type="entry name" value="DNA UTILIZATION PROTEIN YHGH"/>
    <property type="match status" value="1"/>
</dbReference>
<dbReference type="EMBL" id="CP044065">
    <property type="protein sequence ID" value="QET02909.1"/>
    <property type="molecule type" value="Genomic_DNA"/>
</dbReference>
<dbReference type="PANTHER" id="PTHR47505:SF1">
    <property type="entry name" value="DNA UTILIZATION PROTEIN YHGH"/>
    <property type="match status" value="1"/>
</dbReference>
<dbReference type="CDD" id="cd06223">
    <property type="entry name" value="PRTases_typeI"/>
    <property type="match status" value="1"/>
</dbReference>
<evidence type="ECO:0000256" key="1">
    <source>
        <dbReference type="ARBA" id="ARBA00008007"/>
    </source>
</evidence>
<proteinExistence type="inferred from homology"/>
<dbReference type="InterPro" id="IPR044005">
    <property type="entry name" value="DZR_2"/>
</dbReference>
<dbReference type="AlphaFoldDB" id="A0A5P2H6D9"/>
<dbReference type="Pfam" id="PF00156">
    <property type="entry name" value="Pribosyltran"/>
    <property type="match status" value="1"/>
</dbReference>
<gene>
    <name evidence="4" type="ORF">FOB72_13200</name>
</gene>
<dbReference type="InterPro" id="IPR029057">
    <property type="entry name" value="PRTase-like"/>
</dbReference>
<evidence type="ECO:0000313" key="5">
    <source>
        <dbReference type="Proteomes" id="UP000322822"/>
    </source>
</evidence>
<accession>A0A5P2H6D9</accession>
<evidence type="ECO:0000259" key="3">
    <source>
        <dbReference type="Pfam" id="PF18912"/>
    </source>
</evidence>
<dbReference type="InterPro" id="IPR051910">
    <property type="entry name" value="ComF/GntX_DNA_util-trans"/>
</dbReference>
<evidence type="ECO:0000259" key="2">
    <source>
        <dbReference type="Pfam" id="PF00156"/>
    </source>
</evidence>
<feature type="domain" description="Double zinc ribbon" evidence="3">
    <location>
        <begin position="32"/>
        <end position="83"/>
    </location>
</feature>
<organism evidence="4 5">
    <name type="scientific">Cupriavidus pauculus</name>
    <dbReference type="NCBI Taxonomy" id="82633"/>
    <lineage>
        <taxon>Bacteria</taxon>
        <taxon>Pseudomonadati</taxon>
        <taxon>Pseudomonadota</taxon>
        <taxon>Betaproteobacteria</taxon>
        <taxon>Burkholderiales</taxon>
        <taxon>Burkholderiaceae</taxon>
        <taxon>Cupriavidus</taxon>
    </lineage>
</organism>
<evidence type="ECO:0000313" key="4">
    <source>
        <dbReference type="EMBL" id="QET02909.1"/>
    </source>
</evidence>
<sequence>MTRPQVYAPSPTRAGRARALAPRVYHGLDRLWRALLPSACALCGRLQAEAVCPACMAEYLTPTPRCPVCALRQSRGRRCLPCRADPPPIDAALTLGDYAAPLDQLVLALKRGAALPHARWFAEALAARIAASPLPRPDLLVAVPLTRARLAARGFNQAWEIARPLGRRLGIPVDATLLARRGDAAMQHLLNLNDRLANVQGAFTVTRPAAVSGRHVGVVDDVMTTGATLREAAYVLKAHGAARVTVFPALRTP</sequence>
<feature type="domain" description="Phosphoribosyltransferase" evidence="2">
    <location>
        <begin position="161"/>
        <end position="244"/>
    </location>
</feature>
<dbReference type="InterPro" id="IPR000836">
    <property type="entry name" value="PRTase_dom"/>
</dbReference>
<dbReference type="RefSeq" id="WP_150372928.1">
    <property type="nucleotide sequence ID" value="NZ_CP044065.1"/>
</dbReference>
<dbReference type="SUPFAM" id="SSF53271">
    <property type="entry name" value="PRTase-like"/>
    <property type="match status" value="1"/>
</dbReference>
<dbReference type="Proteomes" id="UP000322822">
    <property type="component" value="Chromosome 1"/>
</dbReference>